<dbReference type="Proteomes" id="UP000006727">
    <property type="component" value="Chromosome 20"/>
</dbReference>
<accession>A0A2K1IUT0</accession>
<dbReference type="InParanoid" id="A0A2K1IUT0"/>
<gene>
    <name evidence="1" type="ORF">PHYPA_024978</name>
</gene>
<name>A0A2K1IUT0_PHYPA</name>
<reference evidence="1 3" key="1">
    <citation type="journal article" date="2008" name="Science">
        <title>The Physcomitrella genome reveals evolutionary insights into the conquest of land by plants.</title>
        <authorList>
            <person name="Rensing S."/>
            <person name="Lang D."/>
            <person name="Zimmer A."/>
            <person name="Terry A."/>
            <person name="Salamov A."/>
            <person name="Shapiro H."/>
            <person name="Nishiyama T."/>
            <person name="Perroud P.-F."/>
            <person name="Lindquist E."/>
            <person name="Kamisugi Y."/>
            <person name="Tanahashi T."/>
            <person name="Sakakibara K."/>
            <person name="Fujita T."/>
            <person name="Oishi K."/>
            <person name="Shin-I T."/>
            <person name="Kuroki Y."/>
            <person name="Toyoda A."/>
            <person name="Suzuki Y."/>
            <person name="Hashimoto A."/>
            <person name="Yamaguchi K."/>
            <person name="Sugano A."/>
            <person name="Kohara Y."/>
            <person name="Fujiyama A."/>
            <person name="Anterola A."/>
            <person name="Aoki S."/>
            <person name="Ashton N."/>
            <person name="Barbazuk W.B."/>
            <person name="Barker E."/>
            <person name="Bennetzen J."/>
            <person name="Bezanilla M."/>
            <person name="Blankenship R."/>
            <person name="Cho S.H."/>
            <person name="Dutcher S."/>
            <person name="Estelle M."/>
            <person name="Fawcett J.A."/>
            <person name="Gundlach H."/>
            <person name="Hanada K."/>
            <person name="Heyl A."/>
            <person name="Hicks K.A."/>
            <person name="Hugh J."/>
            <person name="Lohr M."/>
            <person name="Mayer K."/>
            <person name="Melkozernov A."/>
            <person name="Murata T."/>
            <person name="Nelson D."/>
            <person name="Pils B."/>
            <person name="Prigge M."/>
            <person name="Reiss B."/>
            <person name="Renner T."/>
            <person name="Rombauts S."/>
            <person name="Rushton P."/>
            <person name="Sanderfoot A."/>
            <person name="Schween G."/>
            <person name="Shiu S.-H."/>
            <person name="Stueber K."/>
            <person name="Theodoulou F.L."/>
            <person name="Tu H."/>
            <person name="Van de Peer Y."/>
            <person name="Verrier P.J."/>
            <person name="Waters E."/>
            <person name="Wood A."/>
            <person name="Yang L."/>
            <person name="Cove D."/>
            <person name="Cuming A."/>
            <person name="Hasebe M."/>
            <person name="Lucas S."/>
            <person name="Mishler D.B."/>
            <person name="Reski R."/>
            <person name="Grigoriev I."/>
            <person name="Quatrano R.S."/>
            <person name="Boore J.L."/>
        </authorList>
    </citation>
    <scope>NUCLEOTIDE SEQUENCE [LARGE SCALE GENOMIC DNA]</scope>
    <source>
        <strain evidence="2 3">cv. Gransden 2004</strain>
    </source>
</reference>
<dbReference type="EMBL" id="ABEU02000020">
    <property type="protein sequence ID" value="PNR33035.1"/>
    <property type="molecule type" value="Genomic_DNA"/>
</dbReference>
<evidence type="ECO:0000313" key="2">
    <source>
        <dbReference type="EnsemblPlants" id="PAC:32946013.CDS.1"/>
    </source>
</evidence>
<reference evidence="2" key="3">
    <citation type="submission" date="2020-12" db="UniProtKB">
        <authorList>
            <consortium name="EnsemblPlants"/>
        </authorList>
    </citation>
    <scope>IDENTIFICATION</scope>
</reference>
<dbReference type="EnsemblPlants" id="Pp3c20_10150V3.1">
    <property type="protein sequence ID" value="PAC:32946013.CDS.1"/>
    <property type="gene ID" value="Pp3c20_10150"/>
</dbReference>
<evidence type="ECO:0000313" key="1">
    <source>
        <dbReference type="EMBL" id="PNR33035.1"/>
    </source>
</evidence>
<reference evidence="1 3" key="2">
    <citation type="journal article" date="2018" name="Plant J.">
        <title>The Physcomitrella patens chromosome-scale assembly reveals moss genome structure and evolution.</title>
        <authorList>
            <person name="Lang D."/>
            <person name="Ullrich K.K."/>
            <person name="Murat F."/>
            <person name="Fuchs J."/>
            <person name="Jenkins J."/>
            <person name="Haas F.B."/>
            <person name="Piednoel M."/>
            <person name="Gundlach H."/>
            <person name="Van Bel M."/>
            <person name="Meyberg R."/>
            <person name="Vives C."/>
            <person name="Morata J."/>
            <person name="Symeonidi A."/>
            <person name="Hiss M."/>
            <person name="Muchero W."/>
            <person name="Kamisugi Y."/>
            <person name="Saleh O."/>
            <person name="Blanc G."/>
            <person name="Decker E.L."/>
            <person name="van Gessel N."/>
            <person name="Grimwood J."/>
            <person name="Hayes R.D."/>
            <person name="Graham S.W."/>
            <person name="Gunter L.E."/>
            <person name="McDaniel S.F."/>
            <person name="Hoernstein S.N.W."/>
            <person name="Larsson A."/>
            <person name="Li F.W."/>
            <person name="Perroud P.F."/>
            <person name="Phillips J."/>
            <person name="Ranjan P."/>
            <person name="Rokshar D.S."/>
            <person name="Rothfels C.J."/>
            <person name="Schneider L."/>
            <person name="Shu S."/>
            <person name="Stevenson D.W."/>
            <person name="Thummler F."/>
            <person name="Tillich M."/>
            <person name="Villarreal Aguilar J.C."/>
            <person name="Widiez T."/>
            <person name="Wong G.K."/>
            <person name="Wymore A."/>
            <person name="Zhang Y."/>
            <person name="Zimmer A.D."/>
            <person name="Quatrano R.S."/>
            <person name="Mayer K.F.X."/>
            <person name="Goodstein D."/>
            <person name="Casacuberta J.M."/>
            <person name="Vandepoele K."/>
            <person name="Reski R."/>
            <person name="Cuming A.C."/>
            <person name="Tuskan G.A."/>
            <person name="Maumus F."/>
            <person name="Salse J."/>
            <person name="Schmutz J."/>
            <person name="Rensing S.A."/>
        </authorList>
    </citation>
    <scope>NUCLEOTIDE SEQUENCE [LARGE SCALE GENOMIC DNA]</scope>
    <source>
        <strain evidence="2 3">cv. Gransden 2004</strain>
    </source>
</reference>
<keyword evidence="3" id="KW-1185">Reference proteome</keyword>
<organism evidence="1">
    <name type="scientific">Physcomitrium patens</name>
    <name type="common">Spreading-leaved earth moss</name>
    <name type="synonym">Physcomitrella patens</name>
    <dbReference type="NCBI Taxonomy" id="3218"/>
    <lineage>
        <taxon>Eukaryota</taxon>
        <taxon>Viridiplantae</taxon>
        <taxon>Streptophyta</taxon>
        <taxon>Embryophyta</taxon>
        <taxon>Bryophyta</taxon>
        <taxon>Bryophytina</taxon>
        <taxon>Bryopsida</taxon>
        <taxon>Funariidae</taxon>
        <taxon>Funariales</taxon>
        <taxon>Funariaceae</taxon>
        <taxon>Physcomitrium</taxon>
    </lineage>
</organism>
<sequence length="68" mass="8242">MMISRVVQQQEKRHWRFGTDGFSRALTFTSNLLRPERMGRGIISRQPRLCREQVEPRCPQCRHIFQKR</sequence>
<protein>
    <submittedName>
        <fullName evidence="1 2">Uncharacterized protein</fullName>
    </submittedName>
</protein>
<dbReference type="AlphaFoldDB" id="A0A2K1IUT0"/>
<dbReference type="Gramene" id="Pp3c20_10150V3.1">
    <property type="protein sequence ID" value="PAC:32946013.CDS.1"/>
    <property type="gene ID" value="Pp3c20_10150"/>
</dbReference>
<evidence type="ECO:0000313" key="3">
    <source>
        <dbReference type="Proteomes" id="UP000006727"/>
    </source>
</evidence>
<proteinExistence type="predicted"/>